<evidence type="ECO:0000313" key="1">
    <source>
        <dbReference type="EMBL" id="AKI80193.1"/>
    </source>
</evidence>
<organism evidence="1 2">
    <name type="scientific">Acanthamoeba polyphaga mimivirus Kroon</name>
    <dbReference type="NCBI Taxonomy" id="3069720"/>
    <lineage>
        <taxon>Viruses</taxon>
        <taxon>Varidnaviria</taxon>
        <taxon>Bamfordvirae</taxon>
        <taxon>Nucleocytoviricota</taxon>
        <taxon>Megaviricetes</taxon>
        <taxon>Imitervirales</taxon>
        <taxon>Mimiviridae</taxon>
        <taxon>Megamimivirinae</taxon>
        <taxon>Mimivirus</taxon>
        <taxon>Mimivirus lagoaense</taxon>
    </lineage>
</organism>
<protein>
    <submittedName>
        <fullName evidence="1">Uncharacterized protein</fullName>
    </submittedName>
</protein>
<proteinExistence type="predicted"/>
<dbReference type="Proteomes" id="UP000240461">
    <property type="component" value="Segment"/>
</dbReference>
<dbReference type="EMBL" id="KM982402">
    <property type="protein sequence ID" value="AKI80193.1"/>
    <property type="molecule type" value="Genomic_DNA"/>
</dbReference>
<name>A0A0G2Y357_9VIRU</name>
<keyword evidence="2" id="KW-1185">Reference proteome</keyword>
<accession>A0A0G2Y357</accession>
<sequence>MTRHFHIGCNYAIITSMTPFTCIRSNVRGNPRIICKKTSIFCTKRMFRTVTSTCQFINSP</sequence>
<evidence type="ECO:0000313" key="2">
    <source>
        <dbReference type="Proteomes" id="UP000240461"/>
    </source>
</evidence>
<dbReference type="KEGG" id="vg:80513991"/>
<reference evidence="1 2" key="1">
    <citation type="submission" date="2014-10" db="EMBL/GenBank/DDBJ databases">
        <title>Pan-genome analysis of Brazilian lineage A amoebal mimiviruses.</title>
        <authorList>
            <person name="Assis F.L."/>
            <person name="Abrahao J.S."/>
            <person name="Kroon E.G."/>
            <person name="Dornas F.P."/>
            <person name="Andrade K.R."/>
            <person name="Borato P.V.M."/>
            <person name="Pilotto M.R."/>
            <person name="Benamar S."/>
            <person name="LaScola B."/>
            <person name="Colson P."/>
        </authorList>
    </citation>
    <scope>NUCLEOTIDE SEQUENCE [LARGE SCALE GENOMIC DNA]</scope>
    <source>
        <strain evidence="1 2">Kroon</strain>
    </source>
</reference>